<dbReference type="Proteomes" id="UP000683000">
    <property type="component" value="Unassembled WGS sequence"/>
</dbReference>
<reference evidence="2" key="1">
    <citation type="submission" date="2021-03" db="EMBL/GenBank/DDBJ databases">
        <title>Evolutionary innovations through gain and loss of genes in the ectomycorrhizal Boletales.</title>
        <authorList>
            <person name="Wu G."/>
            <person name="Miyauchi S."/>
            <person name="Morin E."/>
            <person name="Yang Z.-L."/>
            <person name="Xu J."/>
            <person name="Martin F.M."/>
        </authorList>
    </citation>
    <scope>NUCLEOTIDE SEQUENCE</scope>
    <source>
        <strain evidence="2">BR01</strain>
    </source>
</reference>
<protein>
    <recommendedName>
        <fullName evidence="1">C2H2-type domain-containing protein</fullName>
    </recommendedName>
</protein>
<dbReference type="OrthoDB" id="2418900at2759"/>
<gene>
    <name evidence="2" type="ORF">JVT61DRAFT_13404</name>
</gene>
<dbReference type="Pfam" id="PF18759">
    <property type="entry name" value="Plavaka"/>
    <property type="match status" value="1"/>
</dbReference>
<evidence type="ECO:0000313" key="2">
    <source>
        <dbReference type="EMBL" id="KAG6369846.1"/>
    </source>
</evidence>
<keyword evidence="3" id="KW-1185">Reference proteome</keyword>
<accession>A0A8I3A3I5</accession>
<comment type="caution">
    <text evidence="2">The sequence shown here is derived from an EMBL/GenBank/DDBJ whole genome shotgun (WGS) entry which is preliminary data.</text>
</comment>
<sequence length="449" mass="51244">MIMRRRCIDQYLATADDAIHVVLDLEVSENSTKHVMMITLLTTLFPMPNCPRCLKFFLSERGIQAHRAQPHSACHDNNYHYTLEVPRLSVSPEPLAESHDSVNVSSPPHSESPLLNSPDLDFPFDLPGLPDDDHVRVEDAQLFPAAQDPHLWVRDYFDGTSITYGKGDTFLRSFCSDQYSEERKCNLYYPFVFLKDWMTVKFLSKSRLSMALIDEYLSLDMTKDLTLSFHTVQDLRSRIDMLPPGPQWKYQVVSSNHQTKDPVHFYYCDPLECVKLLFNNPFFADKMEYAPYKLYMSIERDARVYTEWMSSDSTWELHKKIPVGVTLCGVILSSDKMHITNICGGRVGYPLLISLANIKMDARNKAAAHGFLLLVLLPIVEFVHDTPRLQSVLAACLFHHCLDIVLKPLKQAMEKGATMPDPLGDLRYCFTPIASYILDNPEALLVSVV</sequence>
<feature type="domain" description="C2H2-type" evidence="1">
    <location>
        <begin position="50"/>
        <end position="71"/>
    </location>
</feature>
<dbReference type="AlphaFoldDB" id="A0A8I3A3I5"/>
<organism evidence="2 3">
    <name type="scientific">Boletus reticuloceps</name>
    <dbReference type="NCBI Taxonomy" id="495285"/>
    <lineage>
        <taxon>Eukaryota</taxon>
        <taxon>Fungi</taxon>
        <taxon>Dikarya</taxon>
        <taxon>Basidiomycota</taxon>
        <taxon>Agaricomycotina</taxon>
        <taxon>Agaricomycetes</taxon>
        <taxon>Agaricomycetidae</taxon>
        <taxon>Boletales</taxon>
        <taxon>Boletineae</taxon>
        <taxon>Boletaceae</taxon>
        <taxon>Boletoideae</taxon>
        <taxon>Boletus</taxon>
    </lineage>
</organism>
<dbReference type="InterPro" id="IPR041078">
    <property type="entry name" value="Plavaka"/>
</dbReference>
<evidence type="ECO:0000313" key="3">
    <source>
        <dbReference type="Proteomes" id="UP000683000"/>
    </source>
</evidence>
<dbReference type="PROSITE" id="PS00028">
    <property type="entry name" value="ZINC_FINGER_C2H2_1"/>
    <property type="match status" value="1"/>
</dbReference>
<proteinExistence type="predicted"/>
<evidence type="ECO:0000259" key="1">
    <source>
        <dbReference type="PROSITE" id="PS00028"/>
    </source>
</evidence>
<name>A0A8I3A3I5_9AGAM</name>
<dbReference type="EMBL" id="JAGFBS010000062">
    <property type="protein sequence ID" value="KAG6369846.1"/>
    <property type="molecule type" value="Genomic_DNA"/>
</dbReference>
<dbReference type="InterPro" id="IPR013087">
    <property type="entry name" value="Znf_C2H2_type"/>
</dbReference>